<dbReference type="PANTHER" id="PTHR28245">
    <property type="entry name" value="ARF3-INTERACTING PROTEIN 1"/>
    <property type="match status" value="1"/>
</dbReference>
<dbReference type="eggNOG" id="ENOG502QQUZ">
    <property type="taxonomic scope" value="Eukaryota"/>
</dbReference>
<proteinExistence type="predicted"/>
<keyword evidence="4" id="KW-1185">Reference proteome</keyword>
<dbReference type="Proteomes" id="UP000006671">
    <property type="component" value="Unassembled WGS sequence"/>
</dbReference>
<dbReference type="InterPro" id="IPR037516">
    <property type="entry name" value="Tripartite_DENN"/>
</dbReference>
<dbReference type="OMA" id="GRHFWAQ"/>
<name>D2VRW9_NAEGR</name>
<dbReference type="AlphaFoldDB" id="D2VRW9"/>
<dbReference type="OrthoDB" id="66409at2759"/>
<dbReference type="GO" id="GO:0005886">
    <property type="term" value="C:plasma membrane"/>
    <property type="evidence" value="ECO:0007669"/>
    <property type="project" value="TreeGrafter"/>
</dbReference>
<dbReference type="Pfam" id="PF08616">
    <property type="entry name" value="SPA"/>
    <property type="match status" value="1"/>
</dbReference>
<reference evidence="3 4" key="1">
    <citation type="journal article" date="2010" name="Cell">
        <title>The genome of Naegleria gruberi illuminates early eukaryotic versatility.</title>
        <authorList>
            <person name="Fritz-Laylin L.K."/>
            <person name="Prochnik S.E."/>
            <person name="Ginger M.L."/>
            <person name="Dacks J.B."/>
            <person name="Carpenter M.L."/>
            <person name="Field M.C."/>
            <person name="Kuo A."/>
            <person name="Paredez A."/>
            <person name="Chapman J."/>
            <person name="Pham J."/>
            <person name="Shu S."/>
            <person name="Neupane R."/>
            <person name="Cipriano M."/>
            <person name="Mancuso J."/>
            <person name="Tu H."/>
            <person name="Salamov A."/>
            <person name="Lindquist E."/>
            <person name="Shapiro H."/>
            <person name="Lucas S."/>
            <person name="Grigoriev I.V."/>
            <person name="Cande W.Z."/>
            <person name="Fulton C."/>
            <person name="Rokhsar D.S."/>
            <person name="Dawson S.C."/>
        </authorList>
    </citation>
    <scope>NUCLEOTIDE SEQUENCE [LARGE SCALE GENOMIC DNA]</scope>
    <source>
        <strain evidence="3 4">NEG-M</strain>
    </source>
</reference>
<evidence type="ECO:0000313" key="4">
    <source>
        <dbReference type="Proteomes" id="UP000006671"/>
    </source>
</evidence>
<feature type="compositionally biased region" description="Low complexity" evidence="1">
    <location>
        <begin position="128"/>
        <end position="152"/>
    </location>
</feature>
<dbReference type="STRING" id="5762.D2VRW9"/>
<dbReference type="RefSeq" id="XP_002673281.1">
    <property type="nucleotide sequence ID" value="XM_002673235.1"/>
</dbReference>
<dbReference type="EMBL" id="GG738892">
    <property type="protein sequence ID" value="EFC40537.1"/>
    <property type="molecule type" value="Genomic_DNA"/>
</dbReference>
<dbReference type="FunCoup" id="D2VRW9">
    <property type="interactions" value="24"/>
</dbReference>
<evidence type="ECO:0000256" key="1">
    <source>
        <dbReference type="SAM" id="MobiDB-lite"/>
    </source>
</evidence>
<feature type="region of interest" description="Disordered" evidence="1">
    <location>
        <begin position="123"/>
        <end position="171"/>
    </location>
</feature>
<feature type="domain" description="UDENN" evidence="2">
    <location>
        <begin position="62"/>
        <end position="605"/>
    </location>
</feature>
<dbReference type="Pfam" id="PF07792">
    <property type="entry name" value="Afi1"/>
    <property type="match status" value="1"/>
</dbReference>
<dbReference type="PROSITE" id="PS50211">
    <property type="entry name" value="DENN"/>
    <property type="match status" value="1"/>
</dbReference>
<dbReference type="GO" id="GO:0051666">
    <property type="term" value="P:actin cortical patch localization"/>
    <property type="evidence" value="ECO:0007669"/>
    <property type="project" value="TreeGrafter"/>
</dbReference>
<dbReference type="VEuPathDB" id="AmoebaDB:NAEGRDRAFT_71733"/>
<dbReference type="InterPro" id="IPR012860">
    <property type="entry name" value="Afi1_N"/>
</dbReference>
<gene>
    <name evidence="3" type="ORF">NAEGRDRAFT_71733</name>
</gene>
<dbReference type="InParanoid" id="D2VRW9"/>
<dbReference type="KEGG" id="ngr:NAEGRDRAFT_71733"/>
<organism evidence="4">
    <name type="scientific">Naegleria gruberi</name>
    <name type="common">Amoeba</name>
    <dbReference type="NCBI Taxonomy" id="5762"/>
    <lineage>
        <taxon>Eukaryota</taxon>
        <taxon>Discoba</taxon>
        <taxon>Heterolobosea</taxon>
        <taxon>Tetramitia</taxon>
        <taxon>Eutetramitia</taxon>
        <taxon>Vahlkampfiidae</taxon>
        <taxon>Naegleria</taxon>
    </lineage>
</organism>
<dbReference type="InterPro" id="IPR052809">
    <property type="entry name" value="Actin_polarity_regulatory"/>
</dbReference>
<evidence type="ECO:0000313" key="3">
    <source>
        <dbReference type="EMBL" id="EFC40537.1"/>
    </source>
</evidence>
<dbReference type="PANTHER" id="PTHR28245:SF1">
    <property type="entry name" value="ARF3-INTERACTING PROTEIN 1"/>
    <property type="match status" value="1"/>
</dbReference>
<protein>
    <submittedName>
        <fullName evidence="3">Predicted protein</fullName>
    </submittedName>
</protein>
<dbReference type="GeneID" id="8851035"/>
<accession>D2VRW9</accession>
<sequence>MIPSTPSSALPNIISSCISSDSLISLEDSTNINNNTTTTTITSPQNSSNDSSLQIIKNMGIEYIFLAEFDIDKGSIVKVQYPSPYPYATEYSIANLMLPDGSHNCIEDTTVFFLRGNNEINNNHHNENNTSASSLNNSNSGNNNSSILSNGSNDGGEEAKSSPRNSQEVVEKVDLNTSLESTILSSDQVITEQSKKEEIFYYVLNVQKQKKYEGLRRAARVKSLAIVSKHPYCFSLRDLLSKALDHIFDAYDHTAYSKERKKDENESLPSSLSENNLQQTDLIDGLVQTLVEHIFETCNSIDLSSMKLYTAQEKLFWRYTIAKKKHTTHNLMIRYQYGNKVEQFPTSIPICLSDNEIQYQLNGITQTSLCRLVTNFKENTMLIFNAILYQKRIVFFSGQQLAGQVVNTLLSSLVMFPFLHDLLKKRTFPYASFSNLEFLDVEGYIVGVCNPMFAQREEYYDLLVDIDKMEVKVSQTINEVRKEVKKQEKKEKKELRKRRGSKVNSMDVKNISNQQDKSLFGSMLMDTMDIIDTIGVSVGVNKPKTFDDICFLTNDDLQFIKEIIELIQFRTPKSNNFEMLEDLIRSKFYSYSKSIIDLAFDQEKQILYQQQLYHGSVPSNQEAVTDNIKKALAWRSTLSFKENKRIYRSGRRQVHISTETLNIESAIQKLRKKTLPEEELISIFQTFIKHVNTREEILEFLTFLPENEGGIEPIAICTLHSSEMMRLLSVSFLKKIETIEEGRLLVQNMNMFLLLGYDRGTKLYN</sequence>
<evidence type="ECO:0000259" key="2">
    <source>
        <dbReference type="PROSITE" id="PS50211"/>
    </source>
</evidence>